<sequence length="334" mass="36481">MDFIAVGDTVVDEFITLKEAQVHCDVNHEDCTISMQWGAKIPYESSALVPGVGNAANAAVAAARLGLSSGFVSNVGRDRFGEEILATFTHEGVDTSYVAVNDGLPTNHHYVLSYDSERTILIRHEAYPYLLPEALIPPKWLYLSSVGEHADEFHDEIAKWFKEHPETKLAFQPGTFQIKLGKERLVELYAVTELVAVNKEEAERILGLGLPAGKADETDIKRLLQEMHALGPTMVLITDGRNGAYSFDGIEMLKIPLYPDSRPPRERTGAGDAMSSTIVAALALGLPLRDALLWGPVNAMAVVQETGAQKGLLTRDALLQFLADAPAEYRITPV</sequence>
<evidence type="ECO:0000256" key="2">
    <source>
        <dbReference type="ARBA" id="ARBA00022777"/>
    </source>
</evidence>
<dbReference type="Pfam" id="PF00294">
    <property type="entry name" value="PfkB"/>
    <property type="match status" value="1"/>
</dbReference>
<reference evidence="4 5" key="1">
    <citation type="journal article" date="2016" name="Nat. Commun.">
        <title>Thousands of microbial genomes shed light on interconnected biogeochemical processes in an aquifer system.</title>
        <authorList>
            <person name="Anantharaman K."/>
            <person name="Brown C.T."/>
            <person name="Hug L.A."/>
            <person name="Sharon I."/>
            <person name="Castelle C.J."/>
            <person name="Probst A.J."/>
            <person name="Thomas B.C."/>
            <person name="Singh A."/>
            <person name="Wilkins M.J."/>
            <person name="Karaoz U."/>
            <person name="Brodie E.L."/>
            <person name="Williams K.H."/>
            <person name="Hubbard S.S."/>
            <person name="Banfield J.F."/>
        </authorList>
    </citation>
    <scope>NUCLEOTIDE SEQUENCE [LARGE SCALE GENOMIC DNA]</scope>
</reference>
<dbReference type="EMBL" id="MFLI01000004">
    <property type="protein sequence ID" value="OGG62694.1"/>
    <property type="molecule type" value="Genomic_DNA"/>
</dbReference>
<dbReference type="GO" id="GO:0006796">
    <property type="term" value="P:phosphate-containing compound metabolic process"/>
    <property type="evidence" value="ECO:0007669"/>
    <property type="project" value="UniProtKB-ARBA"/>
</dbReference>
<dbReference type="AlphaFoldDB" id="A0A1F6DMQ5"/>
<dbReference type="PANTHER" id="PTHR10584">
    <property type="entry name" value="SUGAR KINASE"/>
    <property type="match status" value="1"/>
</dbReference>
<dbReference type="PRINTS" id="PR00990">
    <property type="entry name" value="RIBOKINASE"/>
</dbReference>
<dbReference type="InterPro" id="IPR002139">
    <property type="entry name" value="Ribo/fructo_kinase"/>
</dbReference>
<keyword evidence="1" id="KW-0808">Transferase</keyword>
<evidence type="ECO:0000256" key="1">
    <source>
        <dbReference type="ARBA" id="ARBA00022679"/>
    </source>
</evidence>
<dbReference type="GO" id="GO:0005829">
    <property type="term" value="C:cytosol"/>
    <property type="evidence" value="ECO:0007669"/>
    <property type="project" value="TreeGrafter"/>
</dbReference>
<dbReference type="InterPro" id="IPR029056">
    <property type="entry name" value="Ribokinase-like"/>
</dbReference>
<accession>A0A1F6DMQ5</accession>
<dbReference type="STRING" id="1798495.A3C19_03260"/>
<keyword evidence="2" id="KW-0418">Kinase</keyword>
<dbReference type="SUPFAM" id="SSF53613">
    <property type="entry name" value="Ribokinase-like"/>
    <property type="match status" value="1"/>
</dbReference>
<dbReference type="InterPro" id="IPR011611">
    <property type="entry name" value="PfkB_dom"/>
</dbReference>
<dbReference type="PANTHER" id="PTHR10584:SF166">
    <property type="entry name" value="RIBOKINASE"/>
    <property type="match status" value="1"/>
</dbReference>
<evidence type="ECO:0000313" key="4">
    <source>
        <dbReference type="EMBL" id="OGG62694.1"/>
    </source>
</evidence>
<comment type="caution">
    <text evidence="4">The sequence shown here is derived from an EMBL/GenBank/DDBJ whole genome shotgun (WGS) entry which is preliminary data.</text>
</comment>
<feature type="domain" description="Carbohydrate kinase PfkB" evidence="3">
    <location>
        <begin position="53"/>
        <end position="312"/>
    </location>
</feature>
<dbReference type="Proteomes" id="UP000178532">
    <property type="component" value="Unassembled WGS sequence"/>
</dbReference>
<proteinExistence type="predicted"/>
<dbReference type="Gene3D" id="3.40.1190.20">
    <property type="match status" value="1"/>
</dbReference>
<dbReference type="GO" id="GO:0016301">
    <property type="term" value="F:kinase activity"/>
    <property type="evidence" value="ECO:0007669"/>
    <property type="project" value="UniProtKB-KW"/>
</dbReference>
<gene>
    <name evidence="4" type="ORF">A3C19_03260</name>
</gene>
<protein>
    <recommendedName>
        <fullName evidence="3">Carbohydrate kinase PfkB domain-containing protein</fullName>
    </recommendedName>
</protein>
<evidence type="ECO:0000313" key="5">
    <source>
        <dbReference type="Proteomes" id="UP000178532"/>
    </source>
</evidence>
<evidence type="ECO:0000259" key="3">
    <source>
        <dbReference type="Pfam" id="PF00294"/>
    </source>
</evidence>
<organism evidence="4 5">
    <name type="scientific">Candidatus Kaiserbacteria bacterium RIFCSPHIGHO2_02_FULL_54_22</name>
    <dbReference type="NCBI Taxonomy" id="1798495"/>
    <lineage>
        <taxon>Bacteria</taxon>
        <taxon>Candidatus Kaiseribacteriota</taxon>
    </lineage>
</organism>
<name>A0A1F6DMQ5_9BACT</name>